<name>A0A6G1KR88_9PLEO</name>
<protein>
    <submittedName>
        <fullName evidence="2">Uncharacterized protein</fullName>
    </submittedName>
</protein>
<sequence>MTAPLLLLLRPPLSSKSISVGQLLSDPLNPSSDPFIGASVPRTSASFDVLCQDSAARDLFHKAATRQQPLYYITGIRNSENPTFKSAAMEEEEEDSAPSRGYALPLHTRRDSGANVQDEQTTELIVGIEARRVKTMVGSVNEPHAPEDVDYSWTYITLDHVNSLQLSVGLGKTLVTNAELRAHAAIEGDDDDYFVEHEDSVDDSEEEGLGGFQ</sequence>
<reference evidence="2" key="1">
    <citation type="journal article" date="2020" name="Stud. Mycol.">
        <title>101 Dothideomycetes genomes: a test case for predicting lifestyles and emergence of pathogens.</title>
        <authorList>
            <person name="Haridas S."/>
            <person name="Albert R."/>
            <person name="Binder M."/>
            <person name="Bloem J."/>
            <person name="Labutti K."/>
            <person name="Salamov A."/>
            <person name="Andreopoulos B."/>
            <person name="Baker S."/>
            <person name="Barry K."/>
            <person name="Bills G."/>
            <person name="Bluhm B."/>
            <person name="Cannon C."/>
            <person name="Castanera R."/>
            <person name="Culley D."/>
            <person name="Daum C."/>
            <person name="Ezra D."/>
            <person name="Gonzalez J."/>
            <person name="Henrissat B."/>
            <person name="Kuo A."/>
            <person name="Liang C."/>
            <person name="Lipzen A."/>
            <person name="Lutzoni F."/>
            <person name="Magnuson J."/>
            <person name="Mondo S."/>
            <person name="Nolan M."/>
            <person name="Ohm R."/>
            <person name="Pangilinan J."/>
            <person name="Park H.-J."/>
            <person name="Ramirez L."/>
            <person name="Alfaro M."/>
            <person name="Sun H."/>
            <person name="Tritt A."/>
            <person name="Yoshinaga Y."/>
            <person name="Zwiers L.-H."/>
            <person name="Turgeon B."/>
            <person name="Goodwin S."/>
            <person name="Spatafora J."/>
            <person name="Crous P."/>
            <person name="Grigoriev I."/>
        </authorList>
    </citation>
    <scope>NUCLEOTIDE SEQUENCE</scope>
    <source>
        <strain evidence="2">CBS 279.74</strain>
    </source>
</reference>
<accession>A0A6G1KR88</accession>
<evidence type="ECO:0000313" key="3">
    <source>
        <dbReference type="Proteomes" id="UP000799428"/>
    </source>
</evidence>
<dbReference type="Proteomes" id="UP000799428">
    <property type="component" value="Unassembled WGS sequence"/>
</dbReference>
<feature type="region of interest" description="Disordered" evidence="1">
    <location>
        <begin position="189"/>
        <end position="213"/>
    </location>
</feature>
<organism evidence="2 3">
    <name type="scientific">Pleomassaria siparia CBS 279.74</name>
    <dbReference type="NCBI Taxonomy" id="1314801"/>
    <lineage>
        <taxon>Eukaryota</taxon>
        <taxon>Fungi</taxon>
        <taxon>Dikarya</taxon>
        <taxon>Ascomycota</taxon>
        <taxon>Pezizomycotina</taxon>
        <taxon>Dothideomycetes</taxon>
        <taxon>Pleosporomycetidae</taxon>
        <taxon>Pleosporales</taxon>
        <taxon>Pleomassariaceae</taxon>
        <taxon>Pleomassaria</taxon>
    </lineage>
</organism>
<gene>
    <name evidence="2" type="ORF">K504DRAFT_365508</name>
</gene>
<dbReference type="AlphaFoldDB" id="A0A6G1KR88"/>
<evidence type="ECO:0000256" key="1">
    <source>
        <dbReference type="SAM" id="MobiDB-lite"/>
    </source>
</evidence>
<evidence type="ECO:0000313" key="2">
    <source>
        <dbReference type="EMBL" id="KAF2714911.1"/>
    </source>
</evidence>
<proteinExistence type="predicted"/>
<dbReference type="OrthoDB" id="3694634at2759"/>
<dbReference type="EMBL" id="MU005764">
    <property type="protein sequence ID" value="KAF2714911.1"/>
    <property type="molecule type" value="Genomic_DNA"/>
</dbReference>
<keyword evidence="3" id="KW-1185">Reference proteome</keyword>